<evidence type="ECO:0000256" key="3">
    <source>
        <dbReference type="PROSITE-ProRule" id="PRU00708"/>
    </source>
</evidence>
<accession>A0ABM3HFS5</accession>
<feature type="repeat" description="PPR" evidence="3">
    <location>
        <begin position="230"/>
        <end position="264"/>
    </location>
</feature>
<proteinExistence type="inferred from homology"/>
<keyword evidence="2" id="KW-0677">Repeat</keyword>
<sequence length="504" mass="56197">MKSPFRRFSTLFSSSPEKPLPINPSPRRDPIPVPHRTIPEPRGRDLDFVNVAHSHLLHSDWGKLDLLSSGLTPLRTSHILLKIQKDHVLSLEFFNWVKLRSPSAHTLETHSIALHILTKNRKFKSAESIVRGLVAASGPVDLARQLFDAVLYSYRACDSSPRVFDSLFKTFAHLKKFRSATETFCMMKEYGFLPTVESCNAYLSALLSMNRVDVVFSFHREMRRRRIVPNVFTLNMVLSAFCKAGELEKAVDLFREMESKGCCPTVASYNTLITGHCSKGLLSSAMELKERMQKNGIHPSVITFNALISGFCKEGKLQGANKIFSDMKASNVAPDTVTYNTLIHGYSEAGDSEMGGRLFEEMPKYGVRADILTYNALILGLCKNGKTKKAAYLVKDLDGKGLVPNNSTFSALIRGQCIRNNPDGAFQLYKTLTMLMCAFAKCDDLDGAVQVLAEMVNRSMLPDSDMLSEVCHELHHCGKDQVAMKLCSELQARTLIPVGFDKGL</sequence>
<dbReference type="InterPro" id="IPR011990">
    <property type="entry name" value="TPR-like_helical_dom_sf"/>
</dbReference>
<dbReference type="Gene3D" id="1.25.40.10">
    <property type="entry name" value="Tetratricopeptide repeat domain"/>
    <property type="match status" value="4"/>
</dbReference>
<dbReference type="RefSeq" id="XP_048135467.1">
    <property type="nucleotide sequence ID" value="XM_048279510.1"/>
</dbReference>
<feature type="repeat" description="PPR" evidence="3">
    <location>
        <begin position="300"/>
        <end position="334"/>
    </location>
</feature>
<evidence type="ECO:0000313" key="5">
    <source>
        <dbReference type="Proteomes" id="UP000827889"/>
    </source>
</evidence>
<dbReference type="PANTHER" id="PTHR47938">
    <property type="entry name" value="RESPIRATORY COMPLEX I CHAPERONE (CIA84), PUTATIVE (AFU_ORTHOLOGUE AFUA_2G06020)-RELATED"/>
    <property type="match status" value="1"/>
</dbReference>
<keyword evidence="5" id="KW-1185">Reference proteome</keyword>
<gene>
    <name evidence="6 7" type="primary">LOC115727773</name>
</gene>
<feature type="repeat" description="PPR" evidence="3">
    <location>
        <begin position="195"/>
        <end position="229"/>
    </location>
</feature>
<protein>
    <submittedName>
        <fullName evidence="6">Pentatricopeptide repeat-containing protein At4g26680, mitochondrial isoform X2</fullName>
    </submittedName>
    <submittedName>
        <fullName evidence="7">Pentatricopeptide repeat-containing protein At4g26680, mitochondrial isoform X3</fullName>
    </submittedName>
</protein>
<dbReference type="NCBIfam" id="TIGR00756">
    <property type="entry name" value="PPR"/>
    <property type="match status" value="7"/>
</dbReference>
<feature type="repeat" description="PPR" evidence="3">
    <location>
        <begin position="265"/>
        <end position="299"/>
    </location>
</feature>
<evidence type="ECO:0000313" key="7">
    <source>
        <dbReference type="RefSeq" id="XP_048135468.1"/>
    </source>
</evidence>
<feature type="repeat" description="PPR" evidence="3">
    <location>
        <begin position="370"/>
        <end position="404"/>
    </location>
</feature>
<evidence type="ECO:0000256" key="4">
    <source>
        <dbReference type="SAM" id="MobiDB-lite"/>
    </source>
</evidence>
<dbReference type="Proteomes" id="UP000827889">
    <property type="component" value="Chromosome 5"/>
</dbReference>
<dbReference type="Pfam" id="PF13041">
    <property type="entry name" value="PPR_2"/>
    <property type="match status" value="3"/>
</dbReference>
<dbReference type="PANTHER" id="PTHR47938:SF24">
    <property type="entry name" value="PENTACOTRIPEPTIDE-REPEAT REGION OF PRORP DOMAIN-CONTAINING PROTEIN"/>
    <property type="match status" value="1"/>
</dbReference>
<organism evidence="5 7">
    <name type="scientific">Rhodamnia argentea</name>
    <dbReference type="NCBI Taxonomy" id="178133"/>
    <lineage>
        <taxon>Eukaryota</taxon>
        <taxon>Viridiplantae</taxon>
        <taxon>Streptophyta</taxon>
        <taxon>Embryophyta</taxon>
        <taxon>Tracheophyta</taxon>
        <taxon>Spermatophyta</taxon>
        <taxon>Magnoliopsida</taxon>
        <taxon>eudicotyledons</taxon>
        <taxon>Gunneridae</taxon>
        <taxon>Pentapetalae</taxon>
        <taxon>rosids</taxon>
        <taxon>malvids</taxon>
        <taxon>Myrtales</taxon>
        <taxon>Myrtaceae</taxon>
        <taxon>Myrtoideae</taxon>
        <taxon>Myrteae</taxon>
        <taxon>Australasian group</taxon>
        <taxon>Rhodamnia</taxon>
    </lineage>
</organism>
<feature type="repeat" description="PPR" evidence="3">
    <location>
        <begin position="160"/>
        <end position="194"/>
    </location>
</feature>
<reference evidence="6 7" key="1">
    <citation type="submission" date="2025-05" db="UniProtKB">
        <authorList>
            <consortium name="RefSeq"/>
        </authorList>
    </citation>
    <scope>IDENTIFICATION</scope>
    <source>
        <tissue evidence="6 7">Leaf</tissue>
    </source>
</reference>
<dbReference type="InterPro" id="IPR002885">
    <property type="entry name" value="PPR_rpt"/>
</dbReference>
<name>A0ABM3HFS5_9MYRT</name>
<evidence type="ECO:0000313" key="6">
    <source>
        <dbReference type="RefSeq" id="XP_048135467.1"/>
    </source>
</evidence>
<feature type="region of interest" description="Disordered" evidence="4">
    <location>
        <begin position="1"/>
        <end position="39"/>
    </location>
</feature>
<dbReference type="Pfam" id="PF01535">
    <property type="entry name" value="PPR"/>
    <property type="match status" value="2"/>
</dbReference>
<dbReference type="PROSITE" id="PS51375">
    <property type="entry name" value="PPR"/>
    <property type="match status" value="7"/>
</dbReference>
<feature type="repeat" description="PPR" evidence="3">
    <location>
        <begin position="335"/>
        <end position="369"/>
    </location>
</feature>
<evidence type="ECO:0000256" key="2">
    <source>
        <dbReference type="ARBA" id="ARBA00022737"/>
    </source>
</evidence>
<dbReference type="GeneID" id="115727773"/>
<dbReference type="RefSeq" id="XP_048135468.1">
    <property type="nucleotide sequence ID" value="XM_048279511.1"/>
</dbReference>
<comment type="similarity">
    <text evidence="1">Belongs to the PPR family. P subfamily.</text>
</comment>
<evidence type="ECO:0000256" key="1">
    <source>
        <dbReference type="ARBA" id="ARBA00007626"/>
    </source>
</evidence>